<gene>
    <name evidence="1" type="ORF">TK50_12895</name>
</gene>
<accession>A0A0D0VZZ7</accession>
<dbReference type="EMBL" id="JXSX01000001">
    <property type="protein sequence ID" value="KIR66118.1"/>
    <property type="molecule type" value="Genomic_DNA"/>
</dbReference>
<name>A0A0D0VZZ7_9ACTN</name>
<evidence type="ECO:0000313" key="2">
    <source>
        <dbReference type="Proteomes" id="UP000032254"/>
    </source>
</evidence>
<dbReference type="PATRIC" id="fig|47853.6.peg.2726"/>
<proteinExistence type="predicted"/>
<dbReference type="Proteomes" id="UP000032254">
    <property type="component" value="Unassembled WGS sequence"/>
</dbReference>
<comment type="caution">
    <text evidence="1">The sequence shown here is derived from an EMBL/GenBank/DDBJ whole genome shotgun (WGS) entry which is preliminary data.</text>
</comment>
<evidence type="ECO:0000313" key="1">
    <source>
        <dbReference type="EMBL" id="KIR66118.1"/>
    </source>
</evidence>
<dbReference type="AlphaFoldDB" id="A0A0D0VZZ7"/>
<dbReference type="OrthoDB" id="2284173at2"/>
<dbReference type="GeneID" id="301305022"/>
<sequence length="237" mass="25748">MVKVVAEIGGHRVDRAAILRWEDRRIDAAASKLGVPAPRPGDVAGRREAFLRTKLDLGAEEMSRRLARDTRMADLVARAQARVSDRRRFSVTDLRVDAGNAAAFTAWFEDATNSSDEAAMMRACPDHFVLRLGSAGQEVLETNGASPLAAFFVIDYGDLSSLRTPADPAFPHQIAGVARASNGRAIGGVRHQFRDTGDGFDARLIVEFPLPTLPAMVAGHRWHLACEFANWIEAASA</sequence>
<keyword evidence="2" id="KW-1185">Reference proteome</keyword>
<organism evidence="1 2">
    <name type="scientific">Micromonospora haikouensis</name>
    <dbReference type="NCBI Taxonomy" id="686309"/>
    <lineage>
        <taxon>Bacteria</taxon>
        <taxon>Bacillati</taxon>
        <taxon>Actinomycetota</taxon>
        <taxon>Actinomycetes</taxon>
        <taxon>Micromonosporales</taxon>
        <taxon>Micromonosporaceae</taxon>
        <taxon>Micromonospora</taxon>
    </lineage>
</organism>
<reference evidence="1 2" key="1">
    <citation type="submission" date="2015-01" db="EMBL/GenBank/DDBJ databases">
        <title>Sequencing and annotation of Micromonospora carbonacea strain JXNU-1 genome.</title>
        <authorList>
            <person name="Long Z."/>
            <person name="Huang Y."/>
            <person name="Jiang Y."/>
        </authorList>
    </citation>
    <scope>NUCLEOTIDE SEQUENCE [LARGE SCALE GENOMIC DNA]</scope>
    <source>
        <strain evidence="1 2">JXNU-1</strain>
    </source>
</reference>
<dbReference type="RefSeq" id="WP_043962969.1">
    <property type="nucleotide sequence ID" value="NZ_JXSX01000001.1"/>
</dbReference>
<protein>
    <submittedName>
        <fullName evidence="1">Uncharacterized protein</fullName>
    </submittedName>
</protein>